<sequence length="353" mass="38930">MLSKRTSGFDSGWACSINGYASGSQGKLFFGPGGDNNNARGNKQVSLNEWHMITFVYNFSLSQLGIYVDGVLDNVTDNIYTPNAYIDEKLYIGRDNPDIDTAYPLRGSLDDISIYNSGLSESSVANLYSATASKISPNLIAYWPFNNSADDLSGNWNNGKAFNLYSTADRFDNPTGAYRFDGINTYIEVPDKPDLRLANTDFTINSWVKIDDYNSHLGSLLFSKNSGPGHGWLWGIIGKSGTHQFIKGGMVYSLGSNATYLPGKRVIATNQWHMVTAVYEKAQRQLRIYIDGVLDKTHNNVNSPNAETTANLYIGRNDPQLSGNNFQGSMDDVSMYNSALSLSNIQQLYTAAH</sequence>
<evidence type="ECO:0000256" key="2">
    <source>
        <dbReference type="ARBA" id="ARBA00023157"/>
    </source>
</evidence>
<dbReference type="InterPro" id="IPR001791">
    <property type="entry name" value="Laminin_G"/>
</dbReference>
<evidence type="ECO:0000259" key="3">
    <source>
        <dbReference type="SMART" id="SM00560"/>
    </source>
</evidence>
<dbReference type="CDD" id="cd00110">
    <property type="entry name" value="LamG"/>
    <property type="match status" value="1"/>
</dbReference>
<comment type="caution">
    <text evidence="4">The sequence shown here is derived from an EMBL/GenBank/DDBJ whole genome shotgun (WGS) entry which is preliminary data.</text>
</comment>
<dbReference type="AlphaFoldDB" id="A0A367GP58"/>
<dbReference type="PANTHER" id="PTHR42535">
    <property type="entry name" value="OOKINETE PROTEIN, PUTATIVE-RELATED"/>
    <property type="match status" value="1"/>
</dbReference>
<dbReference type="Proteomes" id="UP000253209">
    <property type="component" value="Unassembled WGS sequence"/>
</dbReference>
<accession>A0A367GP58</accession>
<proteinExistence type="predicted"/>
<reference evidence="4 5" key="1">
    <citation type="submission" date="2018-05" db="EMBL/GenBank/DDBJ databases">
        <title>Mucilaginibacter hurinus sp. nov., isolated from briquette warehouse soil.</title>
        <authorList>
            <person name="Choi L."/>
        </authorList>
    </citation>
    <scope>NUCLEOTIDE SEQUENCE [LARGE SCALE GENOMIC DNA]</scope>
    <source>
        <strain evidence="4 5">ZR32</strain>
    </source>
</reference>
<gene>
    <name evidence="4" type="ORF">DJ568_12465</name>
</gene>
<dbReference type="EMBL" id="QGDC01000006">
    <property type="protein sequence ID" value="RCH54626.1"/>
    <property type="molecule type" value="Genomic_DNA"/>
</dbReference>
<feature type="domain" description="LamG-like jellyroll fold" evidence="3">
    <location>
        <begin position="200"/>
        <end position="343"/>
    </location>
</feature>
<dbReference type="GO" id="GO:0004553">
    <property type="term" value="F:hydrolase activity, hydrolyzing O-glycosyl compounds"/>
    <property type="evidence" value="ECO:0007669"/>
    <property type="project" value="UniProtKB-ARBA"/>
</dbReference>
<evidence type="ECO:0000313" key="5">
    <source>
        <dbReference type="Proteomes" id="UP000253209"/>
    </source>
</evidence>
<dbReference type="GO" id="GO:0005975">
    <property type="term" value="P:carbohydrate metabolic process"/>
    <property type="evidence" value="ECO:0007669"/>
    <property type="project" value="UniProtKB-ARBA"/>
</dbReference>
<keyword evidence="1" id="KW-0732">Signal</keyword>
<name>A0A367GP58_9SPHI</name>
<dbReference type="InterPro" id="IPR006558">
    <property type="entry name" value="LamG-like"/>
</dbReference>
<evidence type="ECO:0000313" key="4">
    <source>
        <dbReference type="EMBL" id="RCH54626.1"/>
    </source>
</evidence>
<dbReference type="InterPro" id="IPR013320">
    <property type="entry name" value="ConA-like_dom_sf"/>
</dbReference>
<organism evidence="4 5">
    <name type="scientific">Mucilaginibacter hurinus</name>
    <dbReference type="NCBI Taxonomy" id="2201324"/>
    <lineage>
        <taxon>Bacteria</taxon>
        <taxon>Pseudomonadati</taxon>
        <taxon>Bacteroidota</taxon>
        <taxon>Sphingobacteriia</taxon>
        <taxon>Sphingobacteriales</taxon>
        <taxon>Sphingobacteriaceae</taxon>
        <taxon>Mucilaginibacter</taxon>
    </lineage>
</organism>
<dbReference type="SUPFAM" id="SSF49899">
    <property type="entry name" value="Concanavalin A-like lectins/glucanases"/>
    <property type="match status" value="2"/>
</dbReference>
<dbReference type="SMART" id="SM00560">
    <property type="entry name" value="LamGL"/>
    <property type="match status" value="1"/>
</dbReference>
<evidence type="ECO:0000256" key="1">
    <source>
        <dbReference type="ARBA" id="ARBA00022729"/>
    </source>
</evidence>
<dbReference type="PANTHER" id="PTHR42535:SF2">
    <property type="entry name" value="CHROMOSOME UNDETERMINED SCAFFOLD_146, WHOLE GENOME SHOTGUN SEQUENCE"/>
    <property type="match status" value="1"/>
</dbReference>
<keyword evidence="5" id="KW-1185">Reference proteome</keyword>
<dbReference type="Pfam" id="PF13385">
    <property type="entry name" value="Laminin_G_3"/>
    <property type="match status" value="2"/>
</dbReference>
<dbReference type="Gene3D" id="2.60.120.200">
    <property type="match status" value="2"/>
</dbReference>
<protein>
    <recommendedName>
        <fullName evidence="3">LamG-like jellyroll fold domain-containing protein</fullName>
    </recommendedName>
</protein>
<keyword evidence="2" id="KW-1015">Disulfide bond</keyword>